<dbReference type="Gene3D" id="2.60.120.10">
    <property type="entry name" value="Jelly Rolls"/>
    <property type="match status" value="1"/>
</dbReference>
<dbReference type="CDD" id="cd10548">
    <property type="entry name" value="cupin_CDO"/>
    <property type="match status" value="1"/>
</dbReference>
<evidence type="ECO:0000313" key="1">
    <source>
        <dbReference type="EMBL" id="SHG89377.1"/>
    </source>
</evidence>
<dbReference type="EMBL" id="FQXE01000001">
    <property type="protein sequence ID" value="SHG89377.1"/>
    <property type="molecule type" value="Genomic_DNA"/>
</dbReference>
<dbReference type="STRING" id="658167.SAMN04488135_101539"/>
<sequence>MSLAATRQLAITETIDQILGIQAAQGITRASLARIATALAALADREELFSFADFPAPAGGGADASSRYELYRQAGDGATLYLNSLNPGKNTVPHNHTTWAVIVAVRGVELNRVYARVDDGSKPEYASLALEREVSVAPGTSIQFLGDDIHSIHVQGDQPILHFHLYGRPLETLSGRIGIDPDTGKIVHYNKVHFSPSIVATA</sequence>
<dbReference type="InterPro" id="IPR014710">
    <property type="entry name" value="RmlC-like_jellyroll"/>
</dbReference>
<organism evidence="1 2">
    <name type="scientific">Pollutimonas bauzanensis</name>
    <dbReference type="NCBI Taxonomy" id="658167"/>
    <lineage>
        <taxon>Bacteria</taxon>
        <taxon>Pseudomonadati</taxon>
        <taxon>Pseudomonadota</taxon>
        <taxon>Betaproteobacteria</taxon>
        <taxon>Burkholderiales</taxon>
        <taxon>Alcaligenaceae</taxon>
        <taxon>Pollutimonas</taxon>
    </lineage>
</organism>
<reference evidence="1 2" key="1">
    <citation type="submission" date="2016-11" db="EMBL/GenBank/DDBJ databases">
        <authorList>
            <person name="Jaros S."/>
            <person name="Januszkiewicz K."/>
            <person name="Wedrychowicz H."/>
        </authorList>
    </citation>
    <scope>NUCLEOTIDE SEQUENCE [LARGE SCALE GENOMIC DNA]</scope>
    <source>
        <strain evidence="1 2">CGMCC 1.10190</strain>
    </source>
</reference>
<keyword evidence="2" id="KW-1185">Reference proteome</keyword>
<evidence type="ECO:0008006" key="3">
    <source>
        <dbReference type="Google" id="ProtNLM"/>
    </source>
</evidence>
<dbReference type="InterPro" id="IPR011051">
    <property type="entry name" value="RmlC_Cupin_sf"/>
</dbReference>
<dbReference type="OrthoDB" id="7059163at2"/>
<dbReference type="RefSeq" id="WP_073101506.1">
    <property type="nucleotide sequence ID" value="NZ_FQXE01000001.1"/>
</dbReference>
<proteinExistence type="predicted"/>
<dbReference type="Proteomes" id="UP000184226">
    <property type="component" value="Unassembled WGS sequence"/>
</dbReference>
<gene>
    <name evidence="1" type="ORF">SAMN04488135_101539</name>
</gene>
<dbReference type="SUPFAM" id="SSF51182">
    <property type="entry name" value="RmlC-like cupins"/>
    <property type="match status" value="1"/>
</dbReference>
<accession>A0A1M5NIT6</accession>
<dbReference type="AlphaFoldDB" id="A0A1M5NIT6"/>
<name>A0A1M5NIT6_9BURK</name>
<protein>
    <recommendedName>
        <fullName evidence="3">Cysteine dioxygenase type I</fullName>
    </recommendedName>
</protein>
<evidence type="ECO:0000313" key="2">
    <source>
        <dbReference type="Proteomes" id="UP000184226"/>
    </source>
</evidence>